<keyword evidence="5" id="KW-0411">Iron-sulfur</keyword>
<organism evidence="6 7">
    <name type="scientific">Qingrenia yutianensis</name>
    <dbReference type="NCBI Taxonomy" id="2763676"/>
    <lineage>
        <taxon>Bacteria</taxon>
        <taxon>Bacillati</taxon>
        <taxon>Bacillota</taxon>
        <taxon>Clostridia</taxon>
        <taxon>Eubacteriales</taxon>
        <taxon>Oscillospiraceae</taxon>
        <taxon>Qingrenia</taxon>
    </lineage>
</organism>
<gene>
    <name evidence="6" type="ORF">H8706_07415</name>
</gene>
<dbReference type="PANTHER" id="PTHR43498:SF1">
    <property type="entry name" value="COB--COM HETERODISULFIDE REDUCTASE IRON-SULFUR SUBUNIT A"/>
    <property type="match status" value="1"/>
</dbReference>
<dbReference type="GO" id="GO:0016491">
    <property type="term" value="F:oxidoreductase activity"/>
    <property type="evidence" value="ECO:0007669"/>
    <property type="project" value="UniProtKB-KW"/>
</dbReference>
<reference evidence="6" key="1">
    <citation type="submission" date="2020-08" db="EMBL/GenBank/DDBJ databases">
        <title>Genome public.</title>
        <authorList>
            <person name="Liu C."/>
            <person name="Sun Q."/>
        </authorList>
    </citation>
    <scope>NUCLEOTIDE SEQUENCE</scope>
    <source>
        <strain evidence="6">NSJ-50</strain>
    </source>
</reference>
<dbReference type="InterPro" id="IPR039650">
    <property type="entry name" value="HdrA-like"/>
</dbReference>
<dbReference type="AlphaFoldDB" id="A0A926IUD2"/>
<keyword evidence="3" id="KW-0560">Oxidoreductase</keyword>
<name>A0A926IUD2_9FIRM</name>
<comment type="caution">
    <text evidence="6">The sequence shown here is derived from an EMBL/GenBank/DDBJ whole genome shotgun (WGS) entry which is preliminary data.</text>
</comment>
<evidence type="ECO:0000256" key="1">
    <source>
        <dbReference type="ARBA" id="ARBA00022485"/>
    </source>
</evidence>
<dbReference type="SUPFAM" id="SSF51905">
    <property type="entry name" value="FAD/NAD(P)-binding domain"/>
    <property type="match status" value="1"/>
</dbReference>
<dbReference type="InterPro" id="IPR036188">
    <property type="entry name" value="FAD/NAD-bd_sf"/>
</dbReference>
<keyword evidence="7" id="KW-1185">Reference proteome</keyword>
<evidence type="ECO:0000256" key="3">
    <source>
        <dbReference type="ARBA" id="ARBA00023002"/>
    </source>
</evidence>
<evidence type="ECO:0000256" key="2">
    <source>
        <dbReference type="ARBA" id="ARBA00022723"/>
    </source>
</evidence>
<keyword evidence="4" id="KW-0408">Iron</keyword>
<keyword evidence="1" id="KW-0004">4Fe-4S</keyword>
<dbReference type="RefSeq" id="WP_262432122.1">
    <property type="nucleotide sequence ID" value="NZ_JACRTE010000007.1"/>
</dbReference>
<dbReference type="Pfam" id="PF12831">
    <property type="entry name" value="FAD_oxidored"/>
    <property type="match status" value="2"/>
</dbReference>
<dbReference type="GO" id="GO:0051539">
    <property type="term" value="F:4 iron, 4 sulfur cluster binding"/>
    <property type="evidence" value="ECO:0007669"/>
    <property type="project" value="UniProtKB-KW"/>
</dbReference>
<protein>
    <submittedName>
        <fullName evidence="6">FAD-dependent oxidoreductase</fullName>
    </submittedName>
</protein>
<keyword evidence="2" id="KW-0479">Metal-binding</keyword>
<evidence type="ECO:0000313" key="6">
    <source>
        <dbReference type="EMBL" id="MBC8596698.1"/>
    </source>
</evidence>
<dbReference type="Proteomes" id="UP000647416">
    <property type="component" value="Unassembled WGS sequence"/>
</dbReference>
<proteinExistence type="predicted"/>
<evidence type="ECO:0000256" key="4">
    <source>
        <dbReference type="ARBA" id="ARBA00023004"/>
    </source>
</evidence>
<evidence type="ECO:0000256" key="5">
    <source>
        <dbReference type="ARBA" id="ARBA00023014"/>
    </source>
</evidence>
<dbReference type="PANTHER" id="PTHR43498">
    <property type="entry name" value="FERREDOXIN:COB-COM HETERODISULFIDE REDUCTASE SUBUNIT A"/>
    <property type="match status" value="1"/>
</dbReference>
<sequence length="393" mass="42906">MEYISENLKTPIAKKCDVLVAGGGIAGISAALAAARSGAKTILLEKQFMLGGLGTCGLVTIYLPLCDGLGNQVSFGIAEELLLMSIKHGADAKYPKPWLENGTKEEKAKRRFEVQYNPYLFAILAEKLLLKEGVEIMYGTSACSAVCDGGKIKNIVIENKSGRSAVEVKSVVDCTGDADVAYLAGAECAKYSYKNILAAWYYYTDKNGGFHLKMRGVADEADNPVEKLVDKTFEAVENDELCEMTYLSHGSIYSDFVKHWEKDKSYALTSLATIPQVRMTRRIAAEYDLDLADDHKKFDDSVGMFSSWRKAGPVFEIPFRSLYNGKVKNLAVAGRCFGVKDNLWDLSRVIPVCAVSGEAAGCAAAMSDDFASLDVSKLQEKLTQNGVKLHLDD</sequence>
<evidence type="ECO:0000313" key="7">
    <source>
        <dbReference type="Proteomes" id="UP000647416"/>
    </source>
</evidence>
<dbReference type="Gene3D" id="3.50.50.60">
    <property type="entry name" value="FAD/NAD(P)-binding domain"/>
    <property type="match status" value="1"/>
</dbReference>
<dbReference type="EMBL" id="JACRTE010000007">
    <property type="protein sequence ID" value="MBC8596698.1"/>
    <property type="molecule type" value="Genomic_DNA"/>
</dbReference>
<accession>A0A926IUD2</accession>
<dbReference type="GO" id="GO:0046872">
    <property type="term" value="F:metal ion binding"/>
    <property type="evidence" value="ECO:0007669"/>
    <property type="project" value="UniProtKB-KW"/>
</dbReference>